<keyword evidence="9" id="KW-1185">Reference proteome</keyword>
<dbReference type="GO" id="GO:0002098">
    <property type="term" value="P:tRNA wobble uridine modification"/>
    <property type="evidence" value="ECO:0007669"/>
    <property type="project" value="UniProtKB-UniRule"/>
</dbReference>
<keyword evidence="3 5" id="KW-0819">tRNA processing</keyword>
<evidence type="ECO:0000256" key="3">
    <source>
        <dbReference type="ARBA" id="ARBA00022694"/>
    </source>
</evidence>
<dbReference type="EMBL" id="VDEP01000204">
    <property type="protein sequence ID" value="KAA1124458.1"/>
    <property type="molecule type" value="Genomic_DNA"/>
</dbReference>
<dbReference type="EMBL" id="VSWC01000014">
    <property type="protein sequence ID" value="KAA1114275.1"/>
    <property type="molecule type" value="Genomic_DNA"/>
</dbReference>
<dbReference type="InterPro" id="IPR012675">
    <property type="entry name" value="Beta-grasp_dom_sf"/>
</dbReference>
<dbReference type="PANTHER" id="PTHR14986">
    <property type="entry name" value="RURM1 PROTEIN"/>
    <property type="match status" value="1"/>
</dbReference>
<reference evidence="9 10" key="1">
    <citation type="submission" date="2019-05" db="EMBL/GenBank/DDBJ databases">
        <title>Emergence of the Ug99 lineage of the wheat stem rust pathogen through somatic hybridization.</title>
        <authorList>
            <person name="Li F."/>
            <person name="Upadhyaya N.M."/>
            <person name="Sperschneider J."/>
            <person name="Matny O."/>
            <person name="Nguyen-Phuc H."/>
            <person name="Mago R."/>
            <person name="Raley C."/>
            <person name="Miller M.E."/>
            <person name="Silverstein K.A.T."/>
            <person name="Henningsen E."/>
            <person name="Hirsch C.D."/>
            <person name="Visser B."/>
            <person name="Pretorius Z.A."/>
            <person name="Steffenson B.J."/>
            <person name="Schwessinger B."/>
            <person name="Dodds P.N."/>
            <person name="Figueroa M."/>
        </authorList>
    </citation>
    <scope>NUCLEOTIDE SEQUENCE [LARGE SCALE GENOMIC DNA]</scope>
    <source>
        <strain evidence="7">21-0</strain>
        <strain evidence="8 10">Ug99</strain>
    </source>
</reference>
<evidence type="ECO:0000256" key="6">
    <source>
        <dbReference type="RuleBase" id="RU361182"/>
    </source>
</evidence>
<evidence type="ECO:0000256" key="1">
    <source>
        <dbReference type="ARBA" id="ARBA00022490"/>
    </source>
</evidence>
<organism evidence="7 9">
    <name type="scientific">Puccinia graminis f. sp. tritici</name>
    <dbReference type="NCBI Taxonomy" id="56615"/>
    <lineage>
        <taxon>Eukaryota</taxon>
        <taxon>Fungi</taxon>
        <taxon>Dikarya</taxon>
        <taxon>Basidiomycota</taxon>
        <taxon>Pucciniomycotina</taxon>
        <taxon>Pucciniomycetes</taxon>
        <taxon>Pucciniales</taxon>
        <taxon>Pucciniaceae</taxon>
        <taxon>Puccinia</taxon>
    </lineage>
</organism>
<evidence type="ECO:0000313" key="8">
    <source>
        <dbReference type="EMBL" id="KAA1124458.1"/>
    </source>
</evidence>
<comment type="subcellular location">
    <subcellularLocation>
        <location evidence="5 6">Cytoplasm</location>
    </subcellularLocation>
</comment>
<comment type="function">
    <text evidence="5">Acts as a sulfur carrier required for 2-thiolation of mcm(5)S(2)U at tRNA wobble positions of cytosolic tRNA(Lys), tRNA(Glu) and tRNA(Gln). Serves as sulfur donor in tRNA 2-thiolation reaction by being thiocarboxylated (-COSH) at its C-terminus by the MOCS3 homolog UBA4. The sulfur is then transferred to tRNA to form 2-thiolation of mcm(5)S(2)U. Prior mcm(5) tRNA modification by the elongator complex is required for 2-thiolation. Also acts as a ubiquitin-like protein (UBL) that is covalently conjugated via an isopeptide bond to lysine residues of target proteins such as AHP1. The thiocarboxylated form serves as substrate for conjugation and oxidative stress specifically induces the formation of UBL-protein conjugates.</text>
</comment>
<evidence type="ECO:0000313" key="10">
    <source>
        <dbReference type="Proteomes" id="UP000325313"/>
    </source>
</evidence>
<dbReference type="HAMAP" id="MF_03048">
    <property type="entry name" value="Urm1"/>
    <property type="match status" value="1"/>
</dbReference>
<dbReference type="OrthoDB" id="10248987at2759"/>
<sequence>MLTSILARCPEWFTDCGFTHACHTRIIRVRTLSTKGTGNNTSLQLQHNSTSILLVNMAEDDGQETVRTTEPISEGQDPIDLKVEFGGGLETLFSNQNSLKIQLPKPHTIRHLVSLLSPQVRPQKSMSLFCSPGPEWDVKPGILPLVNDEDWELLEPSGMHALLKHGDNVMFISTLHGG</sequence>
<evidence type="ECO:0000313" key="7">
    <source>
        <dbReference type="EMBL" id="KAA1114275.1"/>
    </source>
</evidence>
<feature type="modified residue" description="1-thioglycine" evidence="5">
    <location>
        <position position="178"/>
    </location>
</feature>
<dbReference type="GO" id="GO:0032447">
    <property type="term" value="P:protein urmylation"/>
    <property type="evidence" value="ECO:0007669"/>
    <property type="project" value="UniProtKB-UniRule"/>
</dbReference>
<comment type="PTM">
    <text evidence="5">C-terminal thiocarboxylation occurs in 2 steps, it is first acyl-adenylated (-COAMP) via the hesA/moeB/thiF part of UBA4, then thiocarboxylated (-COSH) via the rhodanese domain of UBA4.</text>
</comment>
<comment type="similarity">
    <text evidence="5 6">Belongs to the URM1 family.</text>
</comment>
<proteinExistence type="inferred from homology"/>
<dbReference type="GO" id="GO:0034227">
    <property type="term" value="P:tRNA thio-modification"/>
    <property type="evidence" value="ECO:0007669"/>
    <property type="project" value="UniProtKB-UniRule"/>
</dbReference>
<protein>
    <recommendedName>
        <fullName evidence="5 6">Ubiquitin-related modifier 1</fullName>
    </recommendedName>
</protein>
<gene>
    <name evidence="7" type="primary">URM1_1</name>
    <name evidence="5" type="synonym">URM1</name>
    <name evidence="8" type="synonym">URM1_2</name>
    <name evidence="7" type="ORF">PGT21_002672</name>
    <name evidence="8" type="ORF">PGTUg99_033161</name>
</gene>
<dbReference type="Proteomes" id="UP000325313">
    <property type="component" value="Unassembled WGS sequence"/>
</dbReference>
<evidence type="ECO:0000256" key="5">
    <source>
        <dbReference type="HAMAP-Rule" id="MF_03048"/>
    </source>
</evidence>
<dbReference type="SUPFAM" id="SSF54285">
    <property type="entry name" value="MoaD/ThiS"/>
    <property type="match status" value="1"/>
</dbReference>
<evidence type="ECO:0000256" key="4">
    <source>
        <dbReference type="ARBA" id="ARBA00022786"/>
    </source>
</evidence>
<keyword evidence="1 5" id="KW-0963">Cytoplasm</keyword>
<dbReference type="InterPro" id="IPR015221">
    <property type="entry name" value="Urm1"/>
</dbReference>
<comment type="caution">
    <text evidence="7">The sequence shown here is derived from an EMBL/GenBank/DDBJ whole genome shotgun (WGS) entry which is preliminary data.</text>
</comment>
<feature type="cross-link" description="Glycyl lysine isopeptide (Gly-Lys) (interchain with K-? in acceptor proteins)" evidence="5">
    <location>
        <position position="178"/>
    </location>
</feature>
<comment type="pathway">
    <text evidence="5 6">tRNA modification; 5-methoxycarbonylmethyl-2-thiouridine-tRNA biosynthesis.</text>
</comment>
<name>A0A5B0QMQ7_PUCGR</name>
<dbReference type="Gene3D" id="3.10.20.30">
    <property type="match status" value="1"/>
</dbReference>
<dbReference type="GO" id="GO:0005829">
    <property type="term" value="C:cytosol"/>
    <property type="evidence" value="ECO:0007669"/>
    <property type="project" value="UniProtKB-UniRule"/>
</dbReference>
<evidence type="ECO:0000313" key="9">
    <source>
        <dbReference type="Proteomes" id="UP000324748"/>
    </source>
</evidence>
<dbReference type="Proteomes" id="UP000324748">
    <property type="component" value="Unassembled WGS sequence"/>
</dbReference>
<dbReference type="UniPathway" id="UPA00988"/>
<dbReference type="InterPro" id="IPR016155">
    <property type="entry name" value="Mopterin_synth/thiamin_S_b"/>
</dbReference>
<keyword evidence="4 5" id="KW-0833">Ubl conjugation pathway</keyword>
<dbReference type="Pfam" id="PF09138">
    <property type="entry name" value="Urm1"/>
    <property type="match status" value="1"/>
</dbReference>
<accession>A0A5B0QMQ7</accession>
<keyword evidence="2 5" id="KW-1017">Isopeptide bond</keyword>
<dbReference type="AlphaFoldDB" id="A0A5B0QMQ7"/>
<evidence type="ECO:0000256" key="2">
    <source>
        <dbReference type="ARBA" id="ARBA00022499"/>
    </source>
</evidence>